<feature type="compositionally biased region" description="Low complexity" evidence="6">
    <location>
        <begin position="566"/>
        <end position="584"/>
    </location>
</feature>
<reference evidence="8 9" key="1">
    <citation type="submission" date="2018-08" db="EMBL/GenBank/DDBJ databases">
        <title>Draft genome of the lignicolous fungus Coniochaeta pulveracea.</title>
        <authorList>
            <person name="Borstlap C.J."/>
            <person name="De Witt R.N."/>
            <person name="Botha A."/>
            <person name="Volschenk H."/>
        </authorList>
    </citation>
    <scope>NUCLEOTIDE SEQUENCE [LARGE SCALE GENOMIC DNA]</scope>
    <source>
        <strain evidence="8 9">CAB683</strain>
    </source>
</reference>
<feature type="transmembrane region" description="Helical" evidence="7">
    <location>
        <begin position="173"/>
        <end position="196"/>
    </location>
</feature>
<evidence type="ECO:0000256" key="2">
    <source>
        <dbReference type="ARBA" id="ARBA00009824"/>
    </source>
</evidence>
<evidence type="ECO:0000256" key="1">
    <source>
        <dbReference type="ARBA" id="ARBA00004141"/>
    </source>
</evidence>
<proteinExistence type="inferred from homology"/>
<dbReference type="Pfam" id="PF05277">
    <property type="entry name" value="DUF726"/>
    <property type="match status" value="1"/>
</dbReference>
<dbReference type="InterPro" id="IPR029058">
    <property type="entry name" value="AB_hydrolase_fold"/>
</dbReference>
<protein>
    <recommendedName>
        <fullName evidence="10">DUF726-domain-containing protein</fullName>
    </recommendedName>
</protein>
<keyword evidence="9" id="KW-1185">Reference proteome</keyword>
<keyword evidence="3 7" id="KW-0812">Transmembrane</keyword>
<dbReference type="Proteomes" id="UP000275385">
    <property type="component" value="Unassembled WGS sequence"/>
</dbReference>
<keyword evidence="5 7" id="KW-0472">Membrane</keyword>
<evidence type="ECO:0000256" key="6">
    <source>
        <dbReference type="SAM" id="MobiDB-lite"/>
    </source>
</evidence>
<comment type="subcellular location">
    <subcellularLocation>
        <location evidence="1">Membrane</location>
        <topology evidence="1">Multi-pass membrane protein</topology>
    </subcellularLocation>
</comment>
<evidence type="ECO:0000256" key="7">
    <source>
        <dbReference type="SAM" id="Phobius"/>
    </source>
</evidence>
<comment type="caution">
    <text evidence="8">The sequence shown here is derived from an EMBL/GenBank/DDBJ whole genome shotgun (WGS) entry which is preliminary data.</text>
</comment>
<dbReference type="AlphaFoldDB" id="A0A420Y5B1"/>
<keyword evidence="4 7" id="KW-1133">Transmembrane helix</keyword>
<evidence type="ECO:0000256" key="3">
    <source>
        <dbReference type="ARBA" id="ARBA00022692"/>
    </source>
</evidence>
<feature type="region of interest" description="Disordered" evidence="6">
    <location>
        <begin position="560"/>
        <end position="584"/>
    </location>
</feature>
<gene>
    <name evidence="8" type="ORF">DL546_003021</name>
</gene>
<comment type="similarity">
    <text evidence="2">Belongs to the TMCO4 family.</text>
</comment>
<dbReference type="EMBL" id="QVQW01000049">
    <property type="protein sequence ID" value="RKU42920.1"/>
    <property type="molecule type" value="Genomic_DNA"/>
</dbReference>
<dbReference type="InterPro" id="IPR007941">
    <property type="entry name" value="DUF726"/>
</dbReference>
<name>A0A420Y5B1_9PEZI</name>
<feature type="region of interest" description="Disordered" evidence="6">
    <location>
        <begin position="30"/>
        <end position="64"/>
    </location>
</feature>
<dbReference type="SUPFAM" id="SSF53474">
    <property type="entry name" value="alpha/beta-Hydrolases"/>
    <property type="match status" value="1"/>
</dbReference>
<dbReference type="GO" id="GO:0016020">
    <property type="term" value="C:membrane"/>
    <property type="evidence" value="ECO:0007669"/>
    <property type="project" value="UniProtKB-SubCell"/>
</dbReference>
<accession>A0A420Y5B1</accession>
<evidence type="ECO:0000256" key="5">
    <source>
        <dbReference type="ARBA" id="ARBA00023136"/>
    </source>
</evidence>
<sequence>MGTGLQELKKELLQSFRRWQTAVNRRVGDISVKNPSASQKGQGPGSAWKKGSKSGGVQPSVPEDTNMTIREADEALVHLYPPTSTALVSLPWEKRTLLLHAMLLLVLSLEQYSAFSRILLLNLSSSLHVPLHVLAEDEVRVAKSLGQVTKDLTGDEVAQKRSEENRSSRRWKVGLASVAGAALIGVTGGLAAPLVAAGVGTVLGGVGLGGTAAAGLLGAMAESTFVVGTLFGIYGAKAGQKMMEQYAKDVQDFAFLPLHGQLKEEYHGGKDVAPDDRRLRVVLGISGWLTQPEDVVNPWRALGHQSEMYALRWEVEALMKMGNSLETVIKSTAWSKAKKEIIARTIFSSLMQAMWPLGLLKISKIIDNPWSICMVRADKAGMILADAIINKVQGERGISLIGYSLGARTIYTCLMCLAEKRAFGLVENVVMMGTPAPSDPRVWCTLKSVVAGRLVNVYSENDFILGFLYRTSSVQFGVAGLQRIEETEGIENVDVSDKVSGHLRYQYLVGSILKHIGWEDVNLEQVAKDEETLGLVEKKNKEREEKRAAMEPDAEAALLEEEVKQKNAQKNPQKNKQAAKSAKQ</sequence>
<feature type="transmembrane region" description="Helical" evidence="7">
    <location>
        <begin position="216"/>
        <end position="236"/>
    </location>
</feature>
<dbReference type="PANTHER" id="PTHR17920">
    <property type="entry name" value="TRANSMEMBRANE AND COILED-COIL DOMAIN-CONTAINING PROTEIN 4 TMCO4"/>
    <property type="match status" value="1"/>
</dbReference>
<organism evidence="8 9">
    <name type="scientific">Coniochaeta pulveracea</name>
    <dbReference type="NCBI Taxonomy" id="177199"/>
    <lineage>
        <taxon>Eukaryota</taxon>
        <taxon>Fungi</taxon>
        <taxon>Dikarya</taxon>
        <taxon>Ascomycota</taxon>
        <taxon>Pezizomycotina</taxon>
        <taxon>Sordariomycetes</taxon>
        <taxon>Sordariomycetidae</taxon>
        <taxon>Coniochaetales</taxon>
        <taxon>Coniochaetaceae</taxon>
        <taxon>Coniochaeta</taxon>
    </lineage>
</organism>
<evidence type="ECO:0000256" key="4">
    <source>
        <dbReference type="ARBA" id="ARBA00022989"/>
    </source>
</evidence>
<evidence type="ECO:0000313" key="8">
    <source>
        <dbReference type="EMBL" id="RKU42920.1"/>
    </source>
</evidence>
<dbReference type="OrthoDB" id="277931at2759"/>
<dbReference type="PANTHER" id="PTHR17920:SF22">
    <property type="entry name" value="DUF726 DOMAIN PROTEIN (AFU_ORTHOLOGUE AFUA_2G12860)"/>
    <property type="match status" value="1"/>
</dbReference>
<evidence type="ECO:0008006" key="10">
    <source>
        <dbReference type="Google" id="ProtNLM"/>
    </source>
</evidence>
<evidence type="ECO:0000313" key="9">
    <source>
        <dbReference type="Proteomes" id="UP000275385"/>
    </source>
</evidence>